<proteinExistence type="predicted"/>
<evidence type="ECO:0000313" key="2">
    <source>
        <dbReference type="EMBL" id="MBX70697.1"/>
    </source>
</evidence>
<sequence>MRVKKRVAMAMPTRTNRRRCSRRI</sequence>
<accession>A0A2P2QUP1</accession>
<protein>
    <submittedName>
        <fullName evidence="2">Uncharacterized protein</fullName>
    </submittedName>
</protein>
<evidence type="ECO:0000256" key="1">
    <source>
        <dbReference type="SAM" id="MobiDB-lite"/>
    </source>
</evidence>
<dbReference type="EMBL" id="GGEC01090213">
    <property type="protein sequence ID" value="MBX70697.1"/>
    <property type="molecule type" value="Transcribed_RNA"/>
</dbReference>
<feature type="compositionally biased region" description="Basic residues" evidence="1">
    <location>
        <begin position="15"/>
        <end position="24"/>
    </location>
</feature>
<dbReference type="AlphaFoldDB" id="A0A2P2QUP1"/>
<name>A0A2P2QUP1_RHIMU</name>
<organism evidence="2">
    <name type="scientific">Rhizophora mucronata</name>
    <name type="common">Asiatic mangrove</name>
    <dbReference type="NCBI Taxonomy" id="61149"/>
    <lineage>
        <taxon>Eukaryota</taxon>
        <taxon>Viridiplantae</taxon>
        <taxon>Streptophyta</taxon>
        <taxon>Embryophyta</taxon>
        <taxon>Tracheophyta</taxon>
        <taxon>Spermatophyta</taxon>
        <taxon>Magnoliopsida</taxon>
        <taxon>eudicotyledons</taxon>
        <taxon>Gunneridae</taxon>
        <taxon>Pentapetalae</taxon>
        <taxon>rosids</taxon>
        <taxon>fabids</taxon>
        <taxon>Malpighiales</taxon>
        <taxon>Rhizophoraceae</taxon>
        <taxon>Rhizophora</taxon>
    </lineage>
</organism>
<feature type="region of interest" description="Disordered" evidence="1">
    <location>
        <begin position="1"/>
        <end position="24"/>
    </location>
</feature>
<reference evidence="2" key="1">
    <citation type="submission" date="2018-02" db="EMBL/GenBank/DDBJ databases">
        <title>Rhizophora mucronata_Transcriptome.</title>
        <authorList>
            <person name="Meera S.P."/>
            <person name="Sreeshan A."/>
            <person name="Augustine A."/>
        </authorList>
    </citation>
    <scope>NUCLEOTIDE SEQUENCE</scope>
    <source>
        <tissue evidence="2">Leaf</tissue>
    </source>
</reference>